<dbReference type="InterPro" id="IPR000792">
    <property type="entry name" value="Tscrpt_reg_LuxR_C"/>
</dbReference>
<comment type="caution">
    <text evidence="3">The sequence shown here is derived from an EMBL/GenBank/DDBJ whole genome shotgun (WGS) entry which is preliminary data.</text>
</comment>
<keyword evidence="1" id="KW-1133">Transmembrane helix</keyword>
<gene>
    <name evidence="3" type="ORF">ACFSAG_03590</name>
</gene>
<keyword evidence="1" id="KW-0472">Membrane</keyword>
<organism evidence="3 4">
    <name type="scientific">Sphingorhabdus buctiana</name>
    <dbReference type="NCBI Taxonomy" id="1508805"/>
    <lineage>
        <taxon>Bacteria</taxon>
        <taxon>Pseudomonadati</taxon>
        <taxon>Pseudomonadota</taxon>
        <taxon>Alphaproteobacteria</taxon>
        <taxon>Sphingomonadales</taxon>
        <taxon>Sphingomonadaceae</taxon>
        <taxon>Sphingorhabdus</taxon>
    </lineage>
</organism>
<dbReference type="SUPFAM" id="SSF46894">
    <property type="entry name" value="C-terminal effector domain of the bipartite response regulators"/>
    <property type="match status" value="1"/>
</dbReference>
<dbReference type="Gene3D" id="1.10.10.10">
    <property type="entry name" value="Winged helix-like DNA-binding domain superfamily/Winged helix DNA-binding domain"/>
    <property type="match status" value="1"/>
</dbReference>
<evidence type="ECO:0000313" key="3">
    <source>
        <dbReference type="EMBL" id="MFD1765921.1"/>
    </source>
</evidence>
<name>A0ABW4MB41_9SPHN</name>
<keyword evidence="1" id="KW-0812">Transmembrane</keyword>
<evidence type="ECO:0000259" key="2">
    <source>
        <dbReference type="SMART" id="SM00421"/>
    </source>
</evidence>
<feature type="domain" description="HTH luxR-type" evidence="2">
    <location>
        <begin position="9"/>
        <end position="66"/>
    </location>
</feature>
<dbReference type="InterPro" id="IPR025736">
    <property type="entry name" value="PucR_C-HTH_dom"/>
</dbReference>
<proteinExistence type="predicted"/>
<dbReference type="EMBL" id="JBHUEL010000003">
    <property type="protein sequence ID" value="MFD1765921.1"/>
    <property type="molecule type" value="Genomic_DNA"/>
</dbReference>
<dbReference type="SMART" id="SM00421">
    <property type="entry name" value="HTH_LUXR"/>
    <property type="match status" value="1"/>
</dbReference>
<keyword evidence="4" id="KW-1185">Reference proteome</keyword>
<dbReference type="InterPro" id="IPR016032">
    <property type="entry name" value="Sig_transdc_resp-reg_C-effctor"/>
</dbReference>
<dbReference type="Proteomes" id="UP001597215">
    <property type="component" value="Unassembled WGS sequence"/>
</dbReference>
<reference evidence="4" key="1">
    <citation type="journal article" date="2019" name="Int. J. Syst. Evol. Microbiol.">
        <title>The Global Catalogue of Microorganisms (GCM) 10K type strain sequencing project: providing services to taxonomists for standard genome sequencing and annotation.</title>
        <authorList>
            <consortium name="The Broad Institute Genomics Platform"/>
            <consortium name="The Broad Institute Genome Sequencing Center for Infectious Disease"/>
            <person name="Wu L."/>
            <person name="Ma J."/>
        </authorList>
    </citation>
    <scope>NUCLEOTIDE SEQUENCE [LARGE SCALE GENOMIC DNA]</scope>
    <source>
        <strain evidence="4">CGMCC 1.12449</strain>
    </source>
</reference>
<dbReference type="InterPro" id="IPR036388">
    <property type="entry name" value="WH-like_DNA-bd_sf"/>
</dbReference>
<evidence type="ECO:0000313" key="4">
    <source>
        <dbReference type="Proteomes" id="UP001597215"/>
    </source>
</evidence>
<evidence type="ECO:0000256" key="1">
    <source>
        <dbReference type="SAM" id="Phobius"/>
    </source>
</evidence>
<protein>
    <submittedName>
        <fullName evidence="3">Response regulator transcription factor</fullName>
    </submittedName>
</protein>
<sequence>MGKNRVSTIEKLSAAQVETLRHVYAHQNSKEIARLMGVSPHTVDARIKAAIRILGVSTRIEAARIVHDASDPAAYQPLVYQPPELAYPPQAAETDQAQSEKRQSGIFSIGYPFPTKGRPFNTHGQRERILWPILIAFGTIMAFAALYTVLLGLGAMLS</sequence>
<accession>A0ABW4MB41</accession>
<dbReference type="Pfam" id="PF13556">
    <property type="entry name" value="HTH_30"/>
    <property type="match status" value="1"/>
</dbReference>
<feature type="transmembrane region" description="Helical" evidence="1">
    <location>
        <begin position="129"/>
        <end position="157"/>
    </location>
</feature>